<dbReference type="AlphaFoldDB" id="A0A2P4Y938"/>
<accession>A0A2P4Y938</accession>
<keyword evidence="2" id="KW-0812">Transmembrane</keyword>
<dbReference type="Proteomes" id="UP000237271">
    <property type="component" value="Unassembled WGS sequence"/>
</dbReference>
<name>A0A2P4Y938_9STRA</name>
<feature type="transmembrane region" description="Helical" evidence="2">
    <location>
        <begin position="813"/>
        <end position="834"/>
    </location>
</feature>
<protein>
    <recommendedName>
        <fullName evidence="5">Transmembrane protein</fullName>
    </recommendedName>
</protein>
<reference evidence="3 4" key="1">
    <citation type="journal article" date="2017" name="Genome Biol. Evol.">
        <title>Phytophthora megakarya and P. palmivora, closely related causal agents of cacao black pod rot, underwent increases in genome sizes and gene numbers by different mechanisms.</title>
        <authorList>
            <person name="Ali S.S."/>
            <person name="Shao J."/>
            <person name="Lary D.J."/>
            <person name="Kronmiller B."/>
            <person name="Shen D."/>
            <person name="Strem M.D."/>
            <person name="Amoako-Attah I."/>
            <person name="Akrofi A.Y."/>
            <person name="Begoude B.A."/>
            <person name="Ten Hoopen G.M."/>
            <person name="Coulibaly K."/>
            <person name="Kebe B.I."/>
            <person name="Melnick R.L."/>
            <person name="Guiltinan M.J."/>
            <person name="Tyler B.M."/>
            <person name="Meinhardt L.W."/>
            <person name="Bailey B.A."/>
        </authorList>
    </citation>
    <scope>NUCLEOTIDE SEQUENCE [LARGE SCALE GENOMIC DNA]</scope>
    <source>
        <strain evidence="4">sbr112.9</strain>
    </source>
</reference>
<feature type="transmembrane region" description="Helical" evidence="2">
    <location>
        <begin position="778"/>
        <end position="801"/>
    </location>
</feature>
<proteinExistence type="predicted"/>
<keyword evidence="2" id="KW-0472">Membrane</keyword>
<evidence type="ECO:0000256" key="2">
    <source>
        <dbReference type="SAM" id="Phobius"/>
    </source>
</evidence>
<keyword evidence="4" id="KW-1185">Reference proteome</keyword>
<dbReference type="PANTHER" id="PTHR33862">
    <property type="entry name" value="OROFACIAL CLEFT 1 CANDIDATE GENE 1 PROTEIN"/>
    <property type="match status" value="1"/>
</dbReference>
<dbReference type="OrthoDB" id="347244at2759"/>
<dbReference type="EMBL" id="NCKW01004886">
    <property type="protein sequence ID" value="POM74334.1"/>
    <property type="molecule type" value="Genomic_DNA"/>
</dbReference>
<organism evidence="3 4">
    <name type="scientific">Phytophthora palmivora</name>
    <dbReference type="NCBI Taxonomy" id="4796"/>
    <lineage>
        <taxon>Eukaryota</taxon>
        <taxon>Sar</taxon>
        <taxon>Stramenopiles</taxon>
        <taxon>Oomycota</taxon>
        <taxon>Peronosporomycetes</taxon>
        <taxon>Peronosporales</taxon>
        <taxon>Peronosporaceae</taxon>
        <taxon>Phytophthora</taxon>
    </lineage>
</organism>
<evidence type="ECO:0000313" key="4">
    <source>
        <dbReference type="Proteomes" id="UP000237271"/>
    </source>
</evidence>
<dbReference type="InterPro" id="IPR031390">
    <property type="entry name" value="OFCC1"/>
</dbReference>
<feature type="transmembrane region" description="Helical" evidence="2">
    <location>
        <begin position="880"/>
        <end position="905"/>
    </location>
</feature>
<comment type="caution">
    <text evidence="3">The sequence shown here is derived from an EMBL/GenBank/DDBJ whole genome shotgun (WGS) entry which is preliminary data.</text>
</comment>
<gene>
    <name evidence="3" type="ORF">PHPALM_8727</name>
</gene>
<dbReference type="PANTHER" id="PTHR33862:SF3">
    <property type="entry name" value="OROFACIAL CLEFT 1 CANDIDATE GENE 1 PROTEIN"/>
    <property type="match status" value="1"/>
</dbReference>
<evidence type="ECO:0008006" key="5">
    <source>
        <dbReference type="Google" id="ProtNLM"/>
    </source>
</evidence>
<evidence type="ECO:0000313" key="3">
    <source>
        <dbReference type="EMBL" id="POM74334.1"/>
    </source>
</evidence>
<feature type="transmembrane region" description="Helical" evidence="2">
    <location>
        <begin position="720"/>
        <end position="737"/>
    </location>
</feature>
<keyword evidence="2" id="KW-1133">Transmembrane helix</keyword>
<feature type="region of interest" description="Disordered" evidence="1">
    <location>
        <begin position="1"/>
        <end position="32"/>
    </location>
</feature>
<sequence>MLRGVDVGTDSDERKSSLEDEVDLGDEDKRSAMSARLESNYDSLWDDVDSGNVFEGLRSPRDHDAHSIIDVLSSQLQNREIPQYLDEFEVVIPDAEVVVGAVPIEEVQEREQQIEEAKIRQVELESSLYRQREIHLAQQETLARERLLQEARRKHAELVRKDRQAAEVMQLRARRIGHVFQQAETHLTDTLKKQEARVEQIYGSLMPSRVPQSRKRYRVEWARIPLTIRIRAKMLNAVKDKLPLGQYVMVVTLYDRLGGHALHWTNWDPEVSPNVTNDEETASRTHIGRPNFTQPFRHRGRFYNTEVVVNQDMFVVCPPEVDLRPGNTLIFELFLLSQATSAAYAGSSLKAMPRRRRRGGQLLDQTMEMQTDHVVAWGALPLSTPEFQIVQGKFKVPLLRGEMDHTMDKYHDMEKMYQTDLSSWLCNFYLQVFHLPKPPAVLLHRSPRNHLAGDDLFDAEIDERGGLLRLMLPEVENNHQRYMRKMSTATPSSPAIRKRSLLPVREHSKGSLGSDEAVRETRYEEIPTKSNGKHSGGAVVKPLSSISTLLIDEDATASIYPKKKKFKSSSRILSASRWRWKHWLASFSVTKKTRVYSGDTIELKHNRNPIHKTIPVEIERRNEGENETILKDQPSSGLHGLQISDQFDCSGDGLDIAGDGEEVTLKRQPLDMENYTYSVNAAASMETARHKRFHTQRKLHYLRHELLVDLGFTNWHTLEFWRLLAMLLFACWIRLYVHYVTQWIFLRGNRVPVYDFQPRWTTCIVKYTWQTVSTHTEIGLLSLGVLGNTMMFAFLSGAAALGQHYVGDLPAFGSNFVACAGIATVLDPFLVLIVDVLSHHYGCSQLSECSVSLTASGCSCVNGDWFKLYVRFQAQEGSGLVGIFIVLILYVALTCLSLVGLYVYLLYIHMNGRMLDVYRRVHGHEDSFFVPHDAEVSLQELQTICAQATRWKGPRGTQRKVFVHEYALSDPLDPHFRETNTHIALYNVELDGTRELHRHFLKMPDGAVLELFGELGANTDGNWKSDAPQGAASLALLYNILQDVQQDGNSTSITSTGLFDGL</sequence>
<evidence type="ECO:0000256" key="1">
    <source>
        <dbReference type="SAM" id="MobiDB-lite"/>
    </source>
</evidence>